<evidence type="ECO:0000313" key="2">
    <source>
        <dbReference type="EMBL" id="PWK57774.1"/>
    </source>
</evidence>
<dbReference type="KEGG" id="salo:EF888_12075"/>
<comment type="caution">
    <text evidence="2">The sequence shown here is derived from an EMBL/GenBank/DDBJ whole genome shotgun (WGS) entry which is preliminary data.</text>
</comment>
<dbReference type="EMBL" id="QGGV01000002">
    <property type="protein sequence ID" value="PWK57774.1"/>
    <property type="molecule type" value="Genomic_DNA"/>
</dbReference>
<keyword evidence="3" id="KW-1185">Reference proteome</keyword>
<sequence length="166" mass="18372">MTRRLLHRVHSERRRLAFVVALAFLAGFLFYARANIYIHGIHVSLIIGAVYAIVIGTAALAVCLVMPSMRFMVEAAAVSRLSLAVFVLAVPDLGYPILANPMMTALVVVTGAVFVSRLMHGRILRDRSGWRGFVLPRVARVPVRVAATPLQTRWVSWVDDGRPRVV</sequence>
<reference evidence="2 3" key="1">
    <citation type="submission" date="2018-05" db="EMBL/GenBank/DDBJ databases">
        <title>Genomic Encyclopedia of Type Strains, Phase IV (KMG-IV): sequencing the most valuable type-strain genomes for metagenomic binning, comparative biology and taxonomic classification.</title>
        <authorList>
            <person name="Goeker M."/>
        </authorList>
    </citation>
    <scope>NUCLEOTIDE SEQUENCE [LARGE SCALE GENOMIC DNA]</scope>
    <source>
        <strain evidence="2 3">DSM 103371</strain>
    </source>
</reference>
<name>A0A316GA43_9RHOB</name>
<protein>
    <submittedName>
        <fullName evidence="2">Uncharacterized protein</fullName>
    </submittedName>
</protein>
<feature type="transmembrane region" description="Helical" evidence="1">
    <location>
        <begin position="44"/>
        <end position="64"/>
    </location>
</feature>
<dbReference type="RefSeq" id="WP_109758352.1">
    <property type="nucleotide sequence ID" value="NZ_CP034588.1"/>
</dbReference>
<dbReference type="AlphaFoldDB" id="A0A316GA43"/>
<dbReference type="Proteomes" id="UP000245390">
    <property type="component" value="Unassembled WGS sequence"/>
</dbReference>
<keyword evidence="1" id="KW-0812">Transmembrane</keyword>
<organism evidence="2 3">
    <name type="scientific">Silicimonas algicola</name>
    <dbReference type="NCBI Taxonomy" id="1826607"/>
    <lineage>
        <taxon>Bacteria</taxon>
        <taxon>Pseudomonadati</taxon>
        <taxon>Pseudomonadota</taxon>
        <taxon>Alphaproteobacteria</taxon>
        <taxon>Rhodobacterales</taxon>
        <taxon>Paracoccaceae</taxon>
    </lineage>
</organism>
<keyword evidence="1" id="KW-1133">Transmembrane helix</keyword>
<feature type="transmembrane region" description="Helical" evidence="1">
    <location>
        <begin position="71"/>
        <end position="91"/>
    </location>
</feature>
<feature type="transmembrane region" description="Helical" evidence="1">
    <location>
        <begin position="97"/>
        <end position="118"/>
    </location>
</feature>
<keyword evidence="1" id="KW-0472">Membrane</keyword>
<evidence type="ECO:0000313" key="3">
    <source>
        <dbReference type="Proteomes" id="UP000245390"/>
    </source>
</evidence>
<accession>A0A316GA43</accession>
<evidence type="ECO:0000256" key="1">
    <source>
        <dbReference type="SAM" id="Phobius"/>
    </source>
</evidence>
<dbReference type="OrthoDB" id="1336420at28211"/>
<gene>
    <name evidence="2" type="ORF">C8D95_102422</name>
</gene>
<proteinExistence type="predicted"/>